<evidence type="ECO:0000313" key="2">
    <source>
        <dbReference type="EMBL" id="AET69703.1"/>
    </source>
</evidence>
<dbReference type="InterPro" id="IPR034660">
    <property type="entry name" value="DinB/YfiT-like"/>
</dbReference>
<reference evidence="2 3" key="2">
    <citation type="journal article" date="2012" name="J. Bacteriol.">
        <title>Complete genome sequences of Desulfosporosinus orientis DSM765T, Desulfosporosinus youngiae DSM17734T, Desulfosporosinus meridiei DSM13257T, and Desulfosporosinus acidiphilus DSM22704T.</title>
        <authorList>
            <person name="Pester M."/>
            <person name="Brambilla E."/>
            <person name="Alazard D."/>
            <person name="Rattei T."/>
            <person name="Weinmaier T."/>
            <person name="Han J."/>
            <person name="Lucas S."/>
            <person name="Lapidus A."/>
            <person name="Cheng J.F."/>
            <person name="Goodwin L."/>
            <person name="Pitluck S."/>
            <person name="Peters L."/>
            <person name="Ovchinnikova G."/>
            <person name="Teshima H."/>
            <person name="Detter J.C."/>
            <person name="Han C.S."/>
            <person name="Tapia R."/>
            <person name="Land M.L."/>
            <person name="Hauser L."/>
            <person name="Kyrpides N.C."/>
            <person name="Ivanova N.N."/>
            <person name="Pagani I."/>
            <person name="Huntmann M."/>
            <person name="Wei C.L."/>
            <person name="Davenport K.W."/>
            <person name="Daligault H."/>
            <person name="Chain P.S."/>
            <person name="Chen A."/>
            <person name="Mavromatis K."/>
            <person name="Markowitz V."/>
            <person name="Szeto E."/>
            <person name="Mikhailova N."/>
            <person name="Pati A."/>
            <person name="Wagner M."/>
            <person name="Woyke T."/>
            <person name="Ollivier B."/>
            <person name="Klenk H.P."/>
            <person name="Spring S."/>
            <person name="Loy A."/>
        </authorList>
    </citation>
    <scope>NUCLEOTIDE SEQUENCE [LARGE SCALE GENOMIC DNA]</scope>
    <source>
        <strain evidence="3">ATCC 19365 / DSM 765 / NCIMB 8382 / VKM B-1628</strain>
    </source>
</reference>
<name>G7WIX8_DESOD</name>
<protein>
    <recommendedName>
        <fullName evidence="1">DinB-like domain-containing protein</fullName>
    </recommendedName>
</protein>
<dbReference type="SUPFAM" id="SSF109854">
    <property type="entry name" value="DinB/YfiT-like putative metalloenzymes"/>
    <property type="match status" value="1"/>
</dbReference>
<dbReference type="AlphaFoldDB" id="G7WIX8"/>
<dbReference type="RefSeq" id="WP_014186510.1">
    <property type="nucleotide sequence ID" value="NC_016584.1"/>
</dbReference>
<accession>G7WIX8</accession>
<reference evidence="3" key="1">
    <citation type="submission" date="2011-11" db="EMBL/GenBank/DDBJ databases">
        <title>Complete sequence of Desulfosporosinus orientis DSM 765.</title>
        <authorList>
            <person name="Lucas S."/>
            <person name="Han J."/>
            <person name="Lapidus A."/>
            <person name="Cheng J.-F."/>
            <person name="Goodwin L."/>
            <person name="Pitluck S."/>
            <person name="Peters L."/>
            <person name="Ovchinnikova G."/>
            <person name="Teshima H."/>
            <person name="Detter J.C."/>
            <person name="Han C."/>
            <person name="Tapia R."/>
            <person name="Land M."/>
            <person name="Hauser L."/>
            <person name="Kyrpides N."/>
            <person name="Ivanova N."/>
            <person name="Pagani I."/>
            <person name="Pester M."/>
            <person name="Spring S."/>
            <person name="Ollivier B."/>
            <person name="Rattei T."/>
            <person name="Klenk H.-P."/>
            <person name="Wagner M."/>
            <person name="Loy A."/>
            <person name="Woyke T."/>
        </authorList>
    </citation>
    <scope>NUCLEOTIDE SEQUENCE [LARGE SCALE GENOMIC DNA]</scope>
    <source>
        <strain evidence="3">ATCC 19365 / DSM 765 / NCIMB 8382 / VKM B-1628</strain>
    </source>
</reference>
<dbReference type="PATRIC" id="fig|768706.3.peg.4331"/>
<dbReference type="OrthoDB" id="9798830at2"/>
<dbReference type="Pfam" id="PF12867">
    <property type="entry name" value="DinB_2"/>
    <property type="match status" value="1"/>
</dbReference>
<dbReference type="HOGENOM" id="CLU_107587_3_0_9"/>
<dbReference type="KEGG" id="dor:Desor_4271"/>
<dbReference type="Proteomes" id="UP000006346">
    <property type="component" value="Chromosome"/>
</dbReference>
<organism evidence="2 3">
    <name type="scientific">Desulfosporosinus orientis (strain ATCC 19365 / DSM 765 / NCIMB 8382 / VKM B-1628 / Singapore I)</name>
    <name type="common">Desulfotomaculum orientis</name>
    <dbReference type="NCBI Taxonomy" id="768706"/>
    <lineage>
        <taxon>Bacteria</taxon>
        <taxon>Bacillati</taxon>
        <taxon>Bacillota</taxon>
        <taxon>Clostridia</taxon>
        <taxon>Eubacteriales</taxon>
        <taxon>Desulfitobacteriaceae</taxon>
        <taxon>Desulfosporosinus</taxon>
    </lineage>
</organism>
<evidence type="ECO:0000313" key="3">
    <source>
        <dbReference type="Proteomes" id="UP000006346"/>
    </source>
</evidence>
<proteinExistence type="predicted"/>
<dbReference type="STRING" id="768706.Desor_4271"/>
<sequence length="167" mass="19228">MSTRKEILLTQLRACQNQDGWFAPLSIVLRGLTAEQAAKRGGQSENSIIGIVHHLVFWNERYLQKFKQGFVSPLGISNAKTFKNIDSDEITEDWNNLRQRLDNVFAQWEEAISNCDEAKLDSRISPKSDEFWWSALAHLAIHNAYHIGQIVYIRKEQGLWKTWGNIG</sequence>
<keyword evidence="3" id="KW-1185">Reference proteome</keyword>
<dbReference type="Gene3D" id="1.20.120.450">
    <property type="entry name" value="dinb family like domain"/>
    <property type="match status" value="1"/>
</dbReference>
<dbReference type="eggNOG" id="COG2318">
    <property type="taxonomic scope" value="Bacteria"/>
</dbReference>
<gene>
    <name evidence="2" type="ordered locus">Desor_4271</name>
</gene>
<dbReference type="InterPro" id="IPR024775">
    <property type="entry name" value="DinB-like"/>
</dbReference>
<dbReference type="EMBL" id="CP003108">
    <property type="protein sequence ID" value="AET69703.1"/>
    <property type="molecule type" value="Genomic_DNA"/>
</dbReference>
<feature type="domain" description="DinB-like" evidence="1">
    <location>
        <begin position="27"/>
        <end position="150"/>
    </location>
</feature>
<evidence type="ECO:0000259" key="1">
    <source>
        <dbReference type="Pfam" id="PF12867"/>
    </source>
</evidence>